<gene>
    <name evidence="2" type="ORF">DFP86_1124</name>
</gene>
<organism evidence="2 3">
    <name type="scientific">Paludibacterium purpuratum</name>
    <dbReference type="NCBI Taxonomy" id="1144873"/>
    <lineage>
        <taxon>Bacteria</taxon>
        <taxon>Pseudomonadati</taxon>
        <taxon>Pseudomonadota</taxon>
        <taxon>Betaproteobacteria</taxon>
        <taxon>Neisseriales</taxon>
        <taxon>Chromobacteriaceae</taxon>
        <taxon>Paludibacterium</taxon>
    </lineage>
</organism>
<evidence type="ECO:0008006" key="4">
    <source>
        <dbReference type="Google" id="ProtNLM"/>
    </source>
</evidence>
<feature type="signal peptide" evidence="1">
    <location>
        <begin position="1"/>
        <end position="29"/>
    </location>
</feature>
<dbReference type="RefSeq" id="WP_133682382.1">
    <property type="nucleotide sequence ID" value="NZ_SNZP01000012.1"/>
</dbReference>
<accession>A0A4V3DUK9</accession>
<name>A0A4V3DUK9_9NEIS</name>
<keyword evidence="1" id="KW-0732">Signal</keyword>
<feature type="chain" id="PRO_5020455467" description="Lipoprotein" evidence="1">
    <location>
        <begin position="30"/>
        <end position="213"/>
    </location>
</feature>
<evidence type="ECO:0000313" key="3">
    <source>
        <dbReference type="Proteomes" id="UP000295611"/>
    </source>
</evidence>
<comment type="caution">
    <text evidence="2">The sequence shown here is derived from an EMBL/GenBank/DDBJ whole genome shotgun (WGS) entry which is preliminary data.</text>
</comment>
<keyword evidence="3" id="KW-1185">Reference proteome</keyword>
<dbReference type="PROSITE" id="PS51257">
    <property type="entry name" value="PROKAR_LIPOPROTEIN"/>
    <property type="match status" value="1"/>
</dbReference>
<reference evidence="2 3" key="1">
    <citation type="submission" date="2019-03" db="EMBL/GenBank/DDBJ databases">
        <title>Genomic Encyclopedia of Type Strains, Phase III (KMG-III): the genomes of soil and plant-associated and newly described type strains.</title>
        <authorList>
            <person name="Whitman W."/>
        </authorList>
    </citation>
    <scope>NUCLEOTIDE SEQUENCE [LARGE SCALE GENOMIC DNA]</scope>
    <source>
        <strain evidence="2 3">CECT 8976</strain>
    </source>
</reference>
<proteinExistence type="predicted"/>
<dbReference type="EMBL" id="SNZP01000012">
    <property type="protein sequence ID" value="TDR73800.1"/>
    <property type="molecule type" value="Genomic_DNA"/>
</dbReference>
<protein>
    <recommendedName>
        <fullName evidence="4">Lipoprotein</fullName>
    </recommendedName>
</protein>
<dbReference type="Proteomes" id="UP000295611">
    <property type="component" value="Unassembled WGS sequence"/>
</dbReference>
<evidence type="ECO:0000256" key="1">
    <source>
        <dbReference type="SAM" id="SignalP"/>
    </source>
</evidence>
<evidence type="ECO:0000313" key="2">
    <source>
        <dbReference type="EMBL" id="TDR73800.1"/>
    </source>
</evidence>
<sequence>MENLRTIWKFHSRSILMAVFLFASATASACTMLGDGVFVADDDSDSLQDGGRLERVISQINSKGIQQKYWGTTANFSYAFVGKNGKFSVFRTISNAIDEKYESLNVYLPAVVKLSCSGDFSIEYVVTNYYTSPIKIGAEPKSKPKKSPDTIKAKVSGHATSAGNIFVSKCDAFEMNNGLWEKTTDDLGVCQRRNFTMFNVMPYVSGKKGWEIN</sequence>
<dbReference type="AlphaFoldDB" id="A0A4V3DUK9"/>
<dbReference type="OrthoDB" id="8618429at2"/>